<sequence>MGRVGCGGTSLLLWEVSSLTNFVDRGEPTSKIPCLSKLIRDEKKKDVGFLFGWMLNFHLKRRLCHCNGGIRQILEVRILQLYVIYHVLFHKFGQFEMLGQFKELGQFHKLGQFEKLRLFQNHVEFEKIRQFQNTS</sequence>
<evidence type="ECO:0000313" key="1">
    <source>
        <dbReference type="EMBL" id="KAI5352687.1"/>
    </source>
</evidence>
<gene>
    <name evidence="1" type="ORF">L3X38_005578</name>
</gene>
<accession>A0AAD4ZQX8</accession>
<reference evidence="1 2" key="1">
    <citation type="journal article" date="2022" name="G3 (Bethesda)">
        <title>Whole-genome sequence and methylome profiling of the almond [Prunus dulcis (Mill.) D.A. Webb] cultivar 'Nonpareil'.</title>
        <authorList>
            <person name="D'Amico-Willman K.M."/>
            <person name="Ouma W.Z."/>
            <person name="Meulia T."/>
            <person name="Sideli G.M."/>
            <person name="Gradziel T.M."/>
            <person name="Fresnedo-Ramirez J."/>
        </authorList>
    </citation>
    <scope>NUCLEOTIDE SEQUENCE [LARGE SCALE GENOMIC DNA]</scope>
    <source>
        <strain evidence="1">Clone GOH B32 T37-40</strain>
    </source>
</reference>
<dbReference type="EMBL" id="JAJFAZ020000001">
    <property type="protein sequence ID" value="KAI5352687.1"/>
    <property type="molecule type" value="Genomic_DNA"/>
</dbReference>
<organism evidence="1 2">
    <name type="scientific">Prunus dulcis</name>
    <name type="common">Almond</name>
    <name type="synonym">Amygdalus dulcis</name>
    <dbReference type="NCBI Taxonomy" id="3755"/>
    <lineage>
        <taxon>Eukaryota</taxon>
        <taxon>Viridiplantae</taxon>
        <taxon>Streptophyta</taxon>
        <taxon>Embryophyta</taxon>
        <taxon>Tracheophyta</taxon>
        <taxon>Spermatophyta</taxon>
        <taxon>Magnoliopsida</taxon>
        <taxon>eudicotyledons</taxon>
        <taxon>Gunneridae</taxon>
        <taxon>Pentapetalae</taxon>
        <taxon>rosids</taxon>
        <taxon>fabids</taxon>
        <taxon>Rosales</taxon>
        <taxon>Rosaceae</taxon>
        <taxon>Amygdaloideae</taxon>
        <taxon>Amygdaleae</taxon>
        <taxon>Prunus</taxon>
    </lineage>
</organism>
<protein>
    <submittedName>
        <fullName evidence="1">Uncharacterized protein</fullName>
    </submittedName>
</protein>
<name>A0AAD4ZQX8_PRUDU</name>
<dbReference type="AlphaFoldDB" id="A0AAD4ZQX8"/>
<dbReference type="Proteomes" id="UP001054821">
    <property type="component" value="Chromosome 1"/>
</dbReference>
<comment type="caution">
    <text evidence="1">The sequence shown here is derived from an EMBL/GenBank/DDBJ whole genome shotgun (WGS) entry which is preliminary data.</text>
</comment>
<keyword evidence="2" id="KW-1185">Reference proteome</keyword>
<evidence type="ECO:0000313" key="2">
    <source>
        <dbReference type="Proteomes" id="UP001054821"/>
    </source>
</evidence>
<proteinExistence type="predicted"/>